<dbReference type="EMBL" id="JBFOLJ010000001">
    <property type="protein sequence ID" value="KAL2557100.1"/>
    <property type="molecule type" value="Genomic_DNA"/>
</dbReference>
<feature type="compositionally biased region" description="Polar residues" evidence="1">
    <location>
        <begin position="50"/>
        <end position="64"/>
    </location>
</feature>
<dbReference type="Proteomes" id="UP001604277">
    <property type="component" value="Unassembled WGS sequence"/>
</dbReference>
<dbReference type="AlphaFoldDB" id="A0ABD1X552"/>
<protein>
    <submittedName>
        <fullName evidence="2">Uncharacterized protein</fullName>
    </submittedName>
</protein>
<proteinExistence type="predicted"/>
<accession>A0ABD1X552</accession>
<gene>
    <name evidence="2" type="ORF">Fot_01839</name>
</gene>
<reference evidence="3" key="1">
    <citation type="submission" date="2024-07" db="EMBL/GenBank/DDBJ databases">
        <title>Two chromosome-level genome assemblies of Korean endemic species Abeliophyllum distichum and Forsythia ovata (Oleaceae).</title>
        <authorList>
            <person name="Jang H."/>
        </authorList>
    </citation>
    <scope>NUCLEOTIDE SEQUENCE [LARGE SCALE GENOMIC DNA]</scope>
</reference>
<feature type="compositionally biased region" description="Polar residues" evidence="1">
    <location>
        <begin position="1"/>
        <end position="23"/>
    </location>
</feature>
<organism evidence="2 3">
    <name type="scientific">Forsythia ovata</name>
    <dbReference type="NCBI Taxonomy" id="205694"/>
    <lineage>
        <taxon>Eukaryota</taxon>
        <taxon>Viridiplantae</taxon>
        <taxon>Streptophyta</taxon>
        <taxon>Embryophyta</taxon>
        <taxon>Tracheophyta</taxon>
        <taxon>Spermatophyta</taxon>
        <taxon>Magnoliopsida</taxon>
        <taxon>eudicotyledons</taxon>
        <taxon>Gunneridae</taxon>
        <taxon>Pentapetalae</taxon>
        <taxon>asterids</taxon>
        <taxon>lamiids</taxon>
        <taxon>Lamiales</taxon>
        <taxon>Oleaceae</taxon>
        <taxon>Forsythieae</taxon>
        <taxon>Forsythia</taxon>
    </lineage>
</organism>
<sequence>MEPTQHSQRSNHHITNSRANPTTKQPPPLSLNPPNSTQATIISSLSLASTHQPVNGGKATTTPIANPIFPAKQPPHHQQRMKPPNGEATTTPIDVFTVSSLYLSKFNLTNTAITSTIDEGSLPGFIHGYPDLPLWAVEVKTVFYINCPHADSHHVDKRSGVYTNNVN</sequence>
<comment type="caution">
    <text evidence="2">The sequence shown here is derived from an EMBL/GenBank/DDBJ whole genome shotgun (WGS) entry which is preliminary data.</text>
</comment>
<name>A0ABD1X552_9LAMI</name>
<evidence type="ECO:0000313" key="3">
    <source>
        <dbReference type="Proteomes" id="UP001604277"/>
    </source>
</evidence>
<feature type="region of interest" description="Disordered" evidence="1">
    <location>
        <begin position="1"/>
        <end position="37"/>
    </location>
</feature>
<feature type="region of interest" description="Disordered" evidence="1">
    <location>
        <begin position="50"/>
        <end position="88"/>
    </location>
</feature>
<evidence type="ECO:0000256" key="1">
    <source>
        <dbReference type="SAM" id="MobiDB-lite"/>
    </source>
</evidence>
<evidence type="ECO:0000313" key="2">
    <source>
        <dbReference type="EMBL" id="KAL2557100.1"/>
    </source>
</evidence>
<keyword evidence="3" id="KW-1185">Reference proteome</keyword>